<gene>
    <name evidence="3" type="ORF">PPGU16_60380</name>
</gene>
<sequence length="344" mass="38584">MAIGHFSQLYSESPTDCPTARTPEALSSSRQTATTAYSIFHEHWWLDIATGGEWEMATVKHGNQLLGEMPYYLARKGVWRVSRLPPLTRTLGPVIKPIGTDPVREFRHRMHVTTRLIEQLPRFDSFFQVFDHRVKDALAFALRGFTISARYTFHIGPDCTTPEVWARMSSKTRNVIRNAATTLTVRQIEAPGEFLRFYEANLASRSRTNAYGTVVMRELVNAFVDRKAGRLLGAYDRHGRLAGVIGLVWDCDSMYYLLSSRAQASPGGAISLLVWSAIQEAIGRNLTFDFDGFSGAATYDFLSGFGGTLQQRLGVERLSTMYSVARTLKRGASRQSHEAFTPNL</sequence>
<dbReference type="Proteomes" id="UP000510888">
    <property type="component" value="Plasmid PPGU16_p1"/>
</dbReference>
<reference evidence="3 4" key="1">
    <citation type="journal article" date="2020" name="Genes (Basel)">
        <title>Genomic Comparison of Insect Gut Symbionts from Divergent Burkholderia Subclades.</title>
        <authorList>
            <person name="Takeshita K."/>
            <person name="Kikuchi Y."/>
        </authorList>
    </citation>
    <scope>NUCLEOTIDE SEQUENCE [LARGE SCALE GENOMIC DNA]</scope>
    <source>
        <strain evidence="3 4">PGU16</strain>
        <plasmid evidence="3 4">PPGU16_p1</plasmid>
    </source>
</reference>
<evidence type="ECO:0000259" key="2">
    <source>
        <dbReference type="Pfam" id="PF13480"/>
    </source>
</evidence>
<evidence type="ECO:0000313" key="3">
    <source>
        <dbReference type="EMBL" id="BCF92971.1"/>
    </source>
</evidence>
<dbReference type="Gene3D" id="3.40.630.30">
    <property type="match status" value="1"/>
</dbReference>
<dbReference type="EMBL" id="AP023176">
    <property type="protein sequence ID" value="BCF92971.1"/>
    <property type="molecule type" value="Genomic_DNA"/>
</dbReference>
<evidence type="ECO:0000313" key="4">
    <source>
        <dbReference type="Proteomes" id="UP000510888"/>
    </source>
</evidence>
<geneLocation type="plasmid" evidence="3 4">
    <name>PPGU16_p1</name>
</geneLocation>
<dbReference type="KEGG" id="plad:PPGU16_60380"/>
<keyword evidence="3" id="KW-0614">Plasmid</keyword>
<dbReference type="InterPro" id="IPR038740">
    <property type="entry name" value="BioF2-like_GNAT_dom"/>
</dbReference>
<dbReference type="Pfam" id="PF13480">
    <property type="entry name" value="Acetyltransf_6"/>
    <property type="match status" value="1"/>
</dbReference>
<feature type="domain" description="BioF2-like acetyltransferase" evidence="2">
    <location>
        <begin position="171"/>
        <end position="290"/>
    </location>
</feature>
<dbReference type="SUPFAM" id="SSF55729">
    <property type="entry name" value="Acyl-CoA N-acyltransferases (Nat)"/>
    <property type="match status" value="1"/>
</dbReference>
<evidence type="ECO:0000256" key="1">
    <source>
        <dbReference type="SAM" id="MobiDB-lite"/>
    </source>
</evidence>
<feature type="region of interest" description="Disordered" evidence="1">
    <location>
        <begin position="1"/>
        <end position="28"/>
    </location>
</feature>
<proteinExistence type="predicted"/>
<accession>A0A7I8BXI3</accession>
<dbReference type="AlphaFoldDB" id="A0A7I8BXI3"/>
<name>A0A7I8BXI3_9BURK</name>
<protein>
    <recommendedName>
        <fullName evidence="2">BioF2-like acetyltransferase domain-containing protein</fullName>
    </recommendedName>
</protein>
<dbReference type="InterPro" id="IPR016181">
    <property type="entry name" value="Acyl_CoA_acyltransferase"/>
</dbReference>
<keyword evidence="4" id="KW-1185">Reference proteome</keyword>
<organism evidence="3 4">
    <name type="scientific">Paraburkholderia largidicola</name>
    <dbReference type="NCBI Taxonomy" id="3014751"/>
    <lineage>
        <taxon>Bacteria</taxon>
        <taxon>Pseudomonadati</taxon>
        <taxon>Pseudomonadota</taxon>
        <taxon>Betaproteobacteria</taxon>
        <taxon>Burkholderiales</taxon>
        <taxon>Burkholderiaceae</taxon>
        <taxon>Paraburkholderia</taxon>
    </lineage>
</organism>